<dbReference type="EMBL" id="GHES01034265">
    <property type="protein sequence ID" value="MPA64824.1"/>
    <property type="molecule type" value="Transcribed_RNA"/>
</dbReference>
<feature type="compositionally biased region" description="Polar residues" evidence="1">
    <location>
        <begin position="402"/>
        <end position="413"/>
    </location>
</feature>
<dbReference type="PANTHER" id="PTHR46929:SF33">
    <property type="entry name" value="L10-INTERACTING MYB DOMAIN-CONTAINING PROTEIN-LIKE ISOFORM X1"/>
    <property type="match status" value="1"/>
</dbReference>
<evidence type="ECO:0000259" key="2">
    <source>
        <dbReference type="Pfam" id="PF12776"/>
    </source>
</evidence>
<reference evidence="4" key="1">
    <citation type="submission" date="2019-08" db="EMBL/GenBank/DDBJ databases">
        <title>Reference gene set and small RNA set construction with multiple tissues from Davidia involucrata Baill.</title>
        <authorList>
            <person name="Yang H."/>
            <person name="Zhou C."/>
            <person name="Li G."/>
            <person name="Wang J."/>
            <person name="Gao P."/>
            <person name="Wang M."/>
            <person name="Wang R."/>
            <person name="Zhao Y."/>
        </authorList>
    </citation>
    <scope>NUCLEOTIDE SEQUENCE</scope>
    <source>
        <tissue evidence="4">Mixed with DoveR01_LX</tissue>
    </source>
</reference>
<feature type="region of interest" description="Disordered" evidence="1">
    <location>
        <begin position="383"/>
        <end position="423"/>
    </location>
</feature>
<feature type="domain" description="At2g29880-like C-terminal" evidence="3">
    <location>
        <begin position="497"/>
        <end position="541"/>
    </location>
</feature>
<dbReference type="InterPro" id="IPR056253">
    <property type="entry name" value="At2g29880-like_C"/>
</dbReference>
<proteinExistence type="predicted"/>
<feature type="domain" description="Myb/SANT-like" evidence="2">
    <location>
        <begin position="255"/>
        <end position="349"/>
    </location>
</feature>
<protein>
    <recommendedName>
        <fullName evidence="5">Myb/SANT-like domain-containing protein</fullName>
    </recommendedName>
</protein>
<evidence type="ECO:0000259" key="3">
    <source>
        <dbReference type="Pfam" id="PF24769"/>
    </source>
</evidence>
<feature type="region of interest" description="Disordered" evidence="1">
    <location>
        <begin position="443"/>
        <end position="466"/>
    </location>
</feature>
<feature type="domain" description="Myb/SANT-like" evidence="2">
    <location>
        <begin position="16"/>
        <end position="110"/>
    </location>
</feature>
<evidence type="ECO:0000313" key="4">
    <source>
        <dbReference type="EMBL" id="MPA64824.1"/>
    </source>
</evidence>
<accession>A0A5B7B8U3</accession>
<gene>
    <name evidence="4" type="ORF">Din_034265</name>
</gene>
<dbReference type="InterPro" id="IPR024752">
    <property type="entry name" value="Myb/SANT-like_dom"/>
</dbReference>
<evidence type="ECO:0008006" key="5">
    <source>
        <dbReference type="Google" id="ProtNLM"/>
    </source>
</evidence>
<name>A0A5B7B8U3_DAVIN</name>
<dbReference type="PANTHER" id="PTHR46929">
    <property type="entry name" value="EXPRESSED PROTEIN"/>
    <property type="match status" value="1"/>
</dbReference>
<dbReference type="Pfam" id="PF24769">
    <property type="entry name" value="At2g29880_C"/>
    <property type="match status" value="1"/>
</dbReference>
<dbReference type="Pfam" id="PF12776">
    <property type="entry name" value="Myb_DNA-bind_3"/>
    <property type="match status" value="2"/>
</dbReference>
<organism evidence="4">
    <name type="scientific">Davidia involucrata</name>
    <name type="common">Dove tree</name>
    <dbReference type="NCBI Taxonomy" id="16924"/>
    <lineage>
        <taxon>Eukaryota</taxon>
        <taxon>Viridiplantae</taxon>
        <taxon>Streptophyta</taxon>
        <taxon>Embryophyta</taxon>
        <taxon>Tracheophyta</taxon>
        <taxon>Spermatophyta</taxon>
        <taxon>Magnoliopsida</taxon>
        <taxon>eudicotyledons</taxon>
        <taxon>Gunneridae</taxon>
        <taxon>Pentapetalae</taxon>
        <taxon>asterids</taxon>
        <taxon>Cornales</taxon>
        <taxon>Nyssaceae</taxon>
        <taxon>Davidia</taxon>
    </lineage>
</organism>
<dbReference type="AlphaFoldDB" id="A0A5B7B8U3"/>
<sequence length="555" mass="63271">MGVRARSSSDRMRTIWTPEMDRYFIDLMLEQVSKGNRIDDHLFSKRAWKHMRSLFNAKFKFQYEKDVLKNRHKTLRNLYKAIRNLLDQKGFSWDETRQMVTADNKVWDDYIKVHPDARSYRIKTVPYYSDLCMIYKNATVEGKGNLSSQDGDLDRNIPGSETCRLLQGLESPATTVDDGGTGDNLVESSPHSGGNTTMAVVLVQPSSFSEGAVEALHEIMIDEDYGVSTSKAIVDAMPQPVAATGSPTGTRSRTYWQPPMDRYFIDLMLDQVQKGNQIDGLFRKQAWMEMIESFNARFGFKYDIDVLKNRYKTLRRQYNVIKNLLDLDGFVWDQTRQMVTADDCIWQDYIKAHTDARQYMTRPVPYYIDLCVICGELSGDGKDSVSGHNLDQQDEVPEVKSSRSLKGSQSPAASVSCEDQDGDIQESSHVDFKFTVSDQKNKRHLENPSYSAHSKKARSKEEGMASALREMATAVSSLADKKKDDETSNSISIENVIEAIQALPDMDEDLVLDACDLLEDEKKAKTFLALDVKLRKKWLIRKLRPQQQWSLTVIS</sequence>
<evidence type="ECO:0000256" key="1">
    <source>
        <dbReference type="SAM" id="MobiDB-lite"/>
    </source>
</evidence>